<dbReference type="InterPro" id="IPR003594">
    <property type="entry name" value="HATPase_dom"/>
</dbReference>
<dbReference type="InterPro" id="IPR000055">
    <property type="entry name" value="Restrct_endonuc_typeI_TRD"/>
</dbReference>
<dbReference type="Pfam" id="PF02384">
    <property type="entry name" value="N6_Mtase"/>
    <property type="match status" value="1"/>
</dbReference>
<dbReference type="RefSeq" id="WP_187073193.1">
    <property type="nucleotide sequence ID" value="NZ_JACRYL010000026.1"/>
</dbReference>
<evidence type="ECO:0000256" key="1">
    <source>
        <dbReference type="ARBA" id="ARBA00006594"/>
    </source>
</evidence>
<keyword evidence="14" id="KW-1185">Reference proteome</keyword>
<evidence type="ECO:0000259" key="10">
    <source>
        <dbReference type="Pfam" id="PF01420"/>
    </source>
</evidence>
<protein>
    <recommendedName>
        <fullName evidence="3">site-specific DNA-methyltransferase (adenine-specific)</fullName>
        <ecNumber evidence="3">2.1.1.72</ecNumber>
    </recommendedName>
</protein>
<dbReference type="SUPFAM" id="SSF53335">
    <property type="entry name" value="S-adenosyl-L-methionine-dependent methyltransferases"/>
    <property type="match status" value="1"/>
</dbReference>
<dbReference type="GO" id="GO:0008168">
    <property type="term" value="F:methyltransferase activity"/>
    <property type="evidence" value="ECO:0007669"/>
    <property type="project" value="UniProtKB-KW"/>
</dbReference>
<dbReference type="Gene3D" id="3.90.220.20">
    <property type="entry name" value="DNA methylase specificity domains"/>
    <property type="match status" value="1"/>
</dbReference>
<keyword evidence="7" id="KW-0680">Restriction system</keyword>
<accession>A0ABR7KXN2</accession>
<comment type="similarity">
    <text evidence="2">Belongs to the type-I restriction system S methylase family.</text>
</comment>
<evidence type="ECO:0000256" key="8">
    <source>
        <dbReference type="ARBA" id="ARBA00023125"/>
    </source>
</evidence>
<dbReference type="EMBL" id="JACRYL010000026">
    <property type="protein sequence ID" value="MBC6112780.1"/>
    <property type="molecule type" value="Genomic_DNA"/>
</dbReference>
<evidence type="ECO:0000256" key="2">
    <source>
        <dbReference type="ARBA" id="ARBA00010923"/>
    </source>
</evidence>
<dbReference type="Gene3D" id="3.40.50.150">
    <property type="entry name" value="Vaccinia Virus protein VP39"/>
    <property type="match status" value="1"/>
</dbReference>
<dbReference type="CDD" id="cd16961">
    <property type="entry name" value="RMtype1_S_TRD-CR_like"/>
    <property type="match status" value="1"/>
</dbReference>
<dbReference type="InterPro" id="IPR003356">
    <property type="entry name" value="DNA_methylase_A-5"/>
</dbReference>
<dbReference type="InterPro" id="IPR029063">
    <property type="entry name" value="SAM-dependent_MTases_sf"/>
</dbReference>
<evidence type="ECO:0000313" key="14">
    <source>
        <dbReference type="Proteomes" id="UP000652755"/>
    </source>
</evidence>
<gene>
    <name evidence="13" type="ORF">H7U22_20345</name>
</gene>
<dbReference type="SUPFAM" id="SSF116734">
    <property type="entry name" value="DNA methylase specificity domain"/>
    <property type="match status" value="1"/>
</dbReference>
<evidence type="ECO:0000256" key="6">
    <source>
        <dbReference type="ARBA" id="ARBA00022691"/>
    </source>
</evidence>
<dbReference type="PANTHER" id="PTHR42933">
    <property type="entry name" value="SLR6095 PROTEIN"/>
    <property type="match status" value="1"/>
</dbReference>
<dbReference type="SUPFAM" id="SSF55874">
    <property type="entry name" value="ATPase domain of HSP90 chaperone/DNA topoisomerase II/histidine kinase"/>
    <property type="match status" value="1"/>
</dbReference>
<evidence type="ECO:0000256" key="9">
    <source>
        <dbReference type="ARBA" id="ARBA00047942"/>
    </source>
</evidence>
<comment type="caution">
    <text evidence="13">The sequence shown here is derived from an EMBL/GenBank/DDBJ whole genome shotgun (WGS) entry which is preliminary data.</text>
</comment>
<sequence>MTLHEAIETVLRENKRPLTTKAIASLINTQGYYQRNDSQPVEPRQVLARVRNYPSTFEQINDQIILVEDQIWKNLLFNYSYLVNTLRGVHSATDVQFILAVLLFFKRHSDIENQNIDQNHSSWDNVLANQEMLLPDGRELIDALNSFDRRYLSLEGVFKECGRFLSQLDYRRKTEISIAINKIDTRDLDERAFGDAFEYFLSITAKGNVNADFAPTPFSLRELMINVLEPESGRSLFDPVAGTGGLLIQANYYSQGIGMVTSGTEINMRVAQLGNMNLILHGIQDAVIRSGDCFQEVDNSITYDYIVADLPSSGVINSFEHELLFNKYLLAPPRSGRNFGSLVLLILSKLKDTGKAVITVSEGFLMKKGKEKEIRDILIDQDVIESVISLPYGTLRPYTDAKASLLVLNKNKEAEYRNRIRFITANVADHDSKTVYLNNDDIIAAYKSDAIFAKDSQILDISELRQDNNLSAEGYDEQYILANLMIKEGSGKLLSELVSIRGGIQPQKTDIDPTGDFPLIKIENLSRDILETDLSDNISSKVYFTQKYARALISEKCLLVARIGENLKATIFVPNEKNKSILIHTGIYALLPLDKKDSVDLEYLYYQLYSSFVVEQVKKRKLGAVMPYVSIASLKQIVIPYVDRQTQKSFIESQKANLISEEKNRANAVLKSLGSKDELRQSELEIIKTLTHQLRPTFMGINSISSRIMRVIEKEKLQDRMEFNDEDQQIEVDPEIAVFTQKPENFPLGKLVKKLMADSEHLSDILGTVEKVMNFKLSGEDLTEIDLLNLLKEYKNEKKIAINHKYEIIVKGEDAVALINKPAFKELLDQLLQNAEDHGFTDFNSNKKYRVQFIVRHNRNRDVISIEYSNNGAPYELQQKDFITAFDKGRHSKGSGIGGNYINRIVEAHGGQILVVENNTKGFSLIIELPTQQKGTYE</sequence>
<comment type="similarity">
    <text evidence="1">Belongs to the N(4)/N(6)-methyltransferase family.</text>
</comment>
<dbReference type="Pfam" id="PF02518">
    <property type="entry name" value="HATPase_c"/>
    <property type="match status" value="1"/>
</dbReference>
<dbReference type="InterPro" id="IPR036890">
    <property type="entry name" value="HATPase_C_sf"/>
</dbReference>
<proteinExistence type="inferred from homology"/>
<evidence type="ECO:0000259" key="12">
    <source>
        <dbReference type="Pfam" id="PF02518"/>
    </source>
</evidence>
<reference evidence="13 14" key="1">
    <citation type="submission" date="2020-08" db="EMBL/GenBank/DDBJ databases">
        <authorList>
            <person name="Sun Q."/>
            <person name="Inoue M."/>
        </authorList>
    </citation>
    <scope>NUCLEOTIDE SEQUENCE [LARGE SCALE GENOMIC DNA]</scope>
    <source>
        <strain evidence="13 14">CCM 8938</strain>
    </source>
</reference>
<keyword evidence="5" id="KW-0808">Transferase</keyword>
<evidence type="ECO:0000313" key="13">
    <source>
        <dbReference type="EMBL" id="MBC6112780.1"/>
    </source>
</evidence>
<evidence type="ECO:0000256" key="4">
    <source>
        <dbReference type="ARBA" id="ARBA00022603"/>
    </source>
</evidence>
<dbReference type="InterPro" id="IPR044946">
    <property type="entry name" value="Restrct_endonuc_typeI_TRD_sf"/>
</dbReference>
<evidence type="ECO:0000256" key="3">
    <source>
        <dbReference type="ARBA" id="ARBA00011900"/>
    </source>
</evidence>
<name>A0ABR7KXN2_9SPHI</name>
<keyword evidence="4 13" id="KW-0489">Methyltransferase</keyword>
<dbReference type="EC" id="2.1.1.72" evidence="3"/>
<feature type="domain" description="DNA methylase adenine-specific" evidence="11">
    <location>
        <begin position="191"/>
        <end position="471"/>
    </location>
</feature>
<dbReference type="Gene3D" id="3.30.565.10">
    <property type="entry name" value="Histidine kinase-like ATPase, C-terminal domain"/>
    <property type="match status" value="1"/>
</dbReference>
<feature type="domain" description="Histidine kinase/HSP90-like ATPase" evidence="12">
    <location>
        <begin position="823"/>
        <end position="932"/>
    </location>
</feature>
<evidence type="ECO:0000256" key="5">
    <source>
        <dbReference type="ARBA" id="ARBA00022679"/>
    </source>
</evidence>
<dbReference type="InterPro" id="IPR051537">
    <property type="entry name" value="DNA_Adenine_Mtase"/>
</dbReference>
<dbReference type="GO" id="GO:0032259">
    <property type="term" value="P:methylation"/>
    <property type="evidence" value="ECO:0007669"/>
    <property type="project" value="UniProtKB-KW"/>
</dbReference>
<dbReference type="Pfam" id="PF01420">
    <property type="entry name" value="Methylase_S"/>
    <property type="match status" value="1"/>
</dbReference>
<feature type="domain" description="Type I restriction modification DNA specificity" evidence="10">
    <location>
        <begin position="494"/>
        <end position="649"/>
    </location>
</feature>
<evidence type="ECO:0000256" key="7">
    <source>
        <dbReference type="ARBA" id="ARBA00022747"/>
    </source>
</evidence>
<dbReference type="Proteomes" id="UP000652755">
    <property type="component" value="Unassembled WGS sequence"/>
</dbReference>
<keyword evidence="8" id="KW-0238">DNA-binding</keyword>
<keyword evidence="6" id="KW-0949">S-adenosyl-L-methionine</keyword>
<evidence type="ECO:0000259" key="11">
    <source>
        <dbReference type="Pfam" id="PF02384"/>
    </source>
</evidence>
<organism evidence="13 14">
    <name type="scientific">Pedobacter fastidiosus</name>
    <dbReference type="NCBI Taxonomy" id="2765361"/>
    <lineage>
        <taxon>Bacteria</taxon>
        <taxon>Pseudomonadati</taxon>
        <taxon>Bacteroidota</taxon>
        <taxon>Sphingobacteriia</taxon>
        <taxon>Sphingobacteriales</taxon>
        <taxon>Sphingobacteriaceae</taxon>
        <taxon>Pedobacter</taxon>
    </lineage>
</organism>
<comment type="catalytic activity">
    <reaction evidence="9">
        <text>a 2'-deoxyadenosine in DNA + S-adenosyl-L-methionine = an N(6)-methyl-2'-deoxyadenosine in DNA + S-adenosyl-L-homocysteine + H(+)</text>
        <dbReference type="Rhea" id="RHEA:15197"/>
        <dbReference type="Rhea" id="RHEA-COMP:12418"/>
        <dbReference type="Rhea" id="RHEA-COMP:12419"/>
        <dbReference type="ChEBI" id="CHEBI:15378"/>
        <dbReference type="ChEBI" id="CHEBI:57856"/>
        <dbReference type="ChEBI" id="CHEBI:59789"/>
        <dbReference type="ChEBI" id="CHEBI:90615"/>
        <dbReference type="ChEBI" id="CHEBI:90616"/>
        <dbReference type="EC" id="2.1.1.72"/>
    </reaction>
</comment>
<dbReference type="PANTHER" id="PTHR42933:SF3">
    <property type="entry name" value="TYPE I RESTRICTION ENZYME MJAVIII METHYLASE SUBUNIT"/>
    <property type="match status" value="1"/>
</dbReference>